<dbReference type="RefSeq" id="WP_199467851.1">
    <property type="nucleotide sequence ID" value="NZ_JAEMNX010000008.1"/>
</dbReference>
<dbReference type="NCBIfam" id="TIGR02099">
    <property type="entry name" value="YhdP family protein"/>
    <property type="match status" value="1"/>
</dbReference>
<dbReference type="InterPro" id="IPR011836">
    <property type="entry name" value="YhdP"/>
</dbReference>
<sequence>MSKMLRKLIIVCWWLAVFMSAALAIFVLSVKQLLPYLDHYRPQIESNLKQITGYSVTLENIEGSLEGIDPTVSVIGLNVQANDQPAVVIDELRVRFDVVQSLLTLSPQFTYIRFIHPVISLQETGGKWRLNGALASKNVTNDVGIERVLDYLSAQRNFSIVDAKLLIISEEMGNHSLTIPSTYIFRKGSESFLTSTLYLDDDKSPLEMNAKIVDPLSLFSGYHVKASIKAPVLSLPLGSSLVSAVPELASIQYGGDIWVDFKIGKELEVQFESTNVLVSFRDGESYQASPSIKLRYSQKSPSLHVDVHNLVLKDQLGHGYPASNLSYEWNALTNRSHIGFDRFDIALAHQIGKHFLLPDWNATKILTGLSPVGMAKNGSLRLWREEGVLSFQYLSNLVSGSVDGYKGIPKASNINAVFSLSEESGYIDFRGRDNEIEFDTVYDEAWKTDSLSGYVDWRRQENIFLVAGRDLVVDRNGSSITGGFRLEIRRSEPDWISLDLHGENVSIKDRLTYIPQQALNEQVVDWIDEAFVGGNVDSIDVLVHSELIKAPSPHVRVQMAVSDVDVAFDKKWPVARQVNGTFDLNQAGISVNVDSALWQGVPVSGLLVTVPIAAGSADWVNLKGALSGESSQIFSALQATPLAESVLLPFDTWQIEGSVDSRFEISVPLIDDVEPKVELALDFQNNALYVGDVDIHSQIHQGRVNYTTAEGITGSEFDLEAFGGDAHLVLSSTYSATDELVIAGDISGIADLYKVAKWRKMSEPLASRYSGDVGYSGQLWVNQVQSGQVDFTLSSDLQGGVIDFPLPIGKTAEESKKLTVKVSGHGQDLIVDQDYDAFMRSRVLVRDGEFIGGDVMLNNTLPLSSNIPKGLVINGGLDQLDVMEWQEVIKDLSELAVSAEGGSLLKAPQWLSRMDIIVDNLKVNEQNTLHNLKASYDAMTDSSLRVSSDEVSLVLTDREYGPDLHFNFLSWNTAQEDSLEKATNEAPIHANQIPNMTLSIDQFYLDDSPYGDWQLTVSRDGNRVRIDPITTQLKTGKLKGYIVWLDEEADSNVEFVVQASGDNLEELTKKFSTESVVTSKKYQINVALNWKGHPFYFDRESVSGHINFDSRNGNFSSIDEVPSFLKVLGIFNMGALTRRLTLDFSDVYASGLSYDEFDGALSLSDGILTTTSPIAIISPSAEIVVEGSANIVDETLDERMTATIPISGALPLAGLLWGTPQLAGLLYITNKLIGSQLSKVTSVRYKVEGTFDEPIMTPIKYQPKDEKGK</sequence>
<dbReference type="Proteomes" id="UP000628710">
    <property type="component" value="Unassembled WGS sequence"/>
</dbReference>
<dbReference type="Pfam" id="PF13116">
    <property type="entry name" value="YhdP"/>
    <property type="match status" value="1"/>
</dbReference>
<accession>A0A934JKX6</accession>
<gene>
    <name evidence="2" type="ORF">I8J31_08490</name>
</gene>
<dbReference type="AlphaFoldDB" id="A0A934JKX6"/>
<organism evidence="2 3">
    <name type="scientific">Marinomonas transparens</name>
    <dbReference type="NCBI Taxonomy" id="2795388"/>
    <lineage>
        <taxon>Bacteria</taxon>
        <taxon>Pseudomonadati</taxon>
        <taxon>Pseudomonadota</taxon>
        <taxon>Gammaproteobacteria</taxon>
        <taxon>Oceanospirillales</taxon>
        <taxon>Oceanospirillaceae</taxon>
        <taxon>Marinomonas</taxon>
    </lineage>
</organism>
<feature type="domain" description="YhdP central" evidence="1">
    <location>
        <begin position="1"/>
        <end position="1255"/>
    </location>
</feature>
<dbReference type="InterPro" id="IPR025263">
    <property type="entry name" value="YhdP_central"/>
</dbReference>
<evidence type="ECO:0000313" key="2">
    <source>
        <dbReference type="EMBL" id="MBJ7537706.1"/>
    </source>
</evidence>
<dbReference type="PANTHER" id="PTHR38690">
    <property type="entry name" value="PROTEASE-RELATED"/>
    <property type="match status" value="1"/>
</dbReference>
<dbReference type="EMBL" id="JAEMNX010000008">
    <property type="protein sequence ID" value="MBJ7537706.1"/>
    <property type="molecule type" value="Genomic_DNA"/>
</dbReference>
<name>A0A934JKX6_9GAMM</name>
<keyword evidence="3" id="KW-1185">Reference proteome</keyword>
<evidence type="ECO:0000259" key="1">
    <source>
        <dbReference type="Pfam" id="PF13116"/>
    </source>
</evidence>
<proteinExistence type="predicted"/>
<dbReference type="PANTHER" id="PTHR38690:SF1">
    <property type="entry name" value="PROTEASE"/>
    <property type="match status" value="1"/>
</dbReference>
<comment type="caution">
    <text evidence="2">The sequence shown here is derived from an EMBL/GenBank/DDBJ whole genome shotgun (WGS) entry which is preliminary data.</text>
</comment>
<protein>
    <submittedName>
        <fullName evidence="2">TIGR02099 family protein</fullName>
    </submittedName>
</protein>
<reference evidence="2" key="1">
    <citation type="submission" date="2020-12" db="EMBL/GenBank/DDBJ databases">
        <title>Marinomonas arctica sp. nov., a psychrotolerant bacterium isolated from the Arctic.</title>
        <authorList>
            <person name="Zhang Y."/>
        </authorList>
    </citation>
    <scope>NUCLEOTIDE SEQUENCE</scope>
    <source>
        <strain evidence="2">C1424</strain>
    </source>
</reference>
<evidence type="ECO:0000313" key="3">
    <source>
        <dbReference type="Proteomes" id="UP000628710"/>
    </source>
</evidence>